<feature type="domain" description="Cadherin" evidence="15">
    <location>
        <begin position="773"/>
        <end position="877"/>
    </location>
</feature>
<feature type="domain" description="Cadherin" evidence="15">
    <location>
        <begin position="1719"/>
        <end position="1816"/>
    </location>
</feature>
<feature type="disulfide bond" evidence="9">
    <location>
        <begin position="3877"/>
        <end position="3894"/>
    </location>
</feature>
<proteinExistence type="predicted"/>
<feature type="domain" description="Cadherin" evidence="15">
    <location>
        <begin position="2453"/>
        <end position="2554"/>
    </location>
</feature>
<feature type="domain" description="Cadherin" evidence="15">
    <location>
        <begin position="1300"/>
        <end position="1405"/>
    </location>
</feature>
<feature type="transmembrane region" description="Helical" evidence="11">
    <location>
        <begin position="4286"/>
        <end position="4309"/>
    </location>
</feature>
<dbReference type="RefSeq" id="XP_070142139.1">
    <property type="nucleotide sequence ID" value="XM_070286038.1"/>
</dbReference>
<feature type="domain" description="Cadherin" evidence="15">
    <location>
        <begin position="1089"/>
        <end position="1198"/>
    </location>
</feature>
<dbReference type="InterPro" id="IPR001791">
    <property type="entry name" value="Laminin_G"/>
</dbReference>
<feature type="domain" description="EGF-like" evidence="14">
    <location>
        <begin position="4155"/>
        <end position="4192"/>
    </location>
</feature>
<feature type="domain" description="Cadherin" evidence="15">
    <location>
        <begin position="878"/>
        <end position="980"/>
    </location>
</feature>
<evidence type="ECO:0000256" key="11">
    <source>
        <dbReference type="SAM" id="Phobius"/>
    </source>
</evidence>
<dbReference type="InterPro" id="IPR018097">
    <property type="entry name" value="EGF_Ca-bd_CS"/>
</dbReference>
<feature type="domain" description="Cadherin" evidence="15">
    <location>
        <begin position="2345"/>
        <end position="2452"/>
    </location>
</feature>
<dbReference type="PROSITE" id="PS00232">
    <property type="entry name" value="CADHERIN_1"/>
    <property type="match status" value="14"/>
</dbReference>
<dbReference type="InterPro" id="IPR000742">
    <property type="entry name" value="EGF"/>
</dbReference>
<dbReference type="CDD" id="cd11304">
    <property type="entry name" value="Cadherin_repeat"/>
    <property type="match status" value="33"/>
</dbReference>
<gene>
    <name evidence="17" type="primary">kug</name>
</gene>
<feature type="domain" description="Cadherin" evidence="15">
    <location>
        <begin position="288"/>
        <end position="400"/>
    </location>
</feature>
<feature type="domain" description="Cadherin" evidence="15">
    <location>
        <begin position="2555"/>
        <end position="2657"/>
    </location>
</feature>
<dbReference type="SMART" id="SM00112">
    <property type="entry name" value="CA"/>
    <property type="match status" value="33"/>
</dbReference>
<evidence type="ECO:0000256" key="5">
    <source>
        <dbReference type="ARBA" id="ARBA00022989"/>
    </source>
</evidence>
<feature type="domain" description="Cadherin" evidence="15">
    <location>
        <begin position="981"/>
        <end position="1088"/>
    </location>
</feature>
<evidence type="ECO:0000313" key="17">
    <source>
        <dbReference type="RefSeq" id="XP_070142139.1"/>
    </source>
</evidence>
<keyword evidence="4 8" id="KW-0106">Calcium</keyword>
<dbReference type="PANTHER" id="PTHR24026:SF125">
    <property type="entry name" value="FAT-LIKE CADHERIN-RELATED TUMOR SUPPRESSOR HOMOLOG"/>
    <property type="match status" value="1"/>
</dbReference>
<feature type="domain" description="Cadherin" evidence="15">
    <location>
        <begin position="1194"/>
        <end position="1299"/>
    </location>
</feature>
<dbReference type="PROSITE" id="PS01186">
    <property type="entry name" value="EGF_2"/>
    <property type="match status" value="1"/>
</dbReference>
<dbReference type="Pfam" id="PF02210">
    <property type="entry name" value="Laminin_G_2"/>
    <property type="match status" value="1"/>
</dbReference>
<feature type="disulfide bond" evidence="9">
    <location>
        <begin position="4256"/>
        <end position="4265"/>
    </location>
</feature>
<accession>A0ABM4GHF7</accession>
<dbReference type="Proteomes" id="UP001652661">
    <property type="component" value="Chromosome 3L"/>
</dbReference>
<feature type="domain" description="Cadherin" evidence="15">
    <location>
        <begin position="2768"/>
        <end position="2864"/>
    </location>
</feature>
<feature type="domain" description="Cadherin" evidence="15">
    <location>
        <begin position="3174"/>
        <end position="3277"/>
    </location>
</feature>
<dbReference type="PROSITE" id="PS50268">
    <property type="entry name" value="CADHERIN_2"/>
    <property type="match status" value="34"/>
</dbReference>
<feature type="domain" description="Cadherin" evidence="15">
    <location>
        <begin position="2972"/>
        <end position="3076"/>
    </location>
</feature>
<dbReference type="PRINTS" id="PR00205">
    <property type="entry name" value="CADHERIN"/>
</dbReference>
<evidence type="ECO:0000256" key="10">
    <source>
        <dbReference type="SAM" id="MobiDB-lite"/>
    </source>
</evidence>
<feature type="domain" description="Cadherin" evidence="15">
    <location>
        <begin position="401"/>
        <end position="507"/>
    </location>
</feature>
<dbReference type="Gene3D" id="2.60.120.200">
    <property type="match status" value="1"/>
</dbReference>
<feature type="disulfide bond" evidence="9">
    <location>
        <begin position="3896"/>
        <end position="3905"/>
    </location>
</feature>
<keyword evidence="2 11" id="KW-0812">Transmembrane</keyword>
<evidence type="ECO:0000256" key="7">
    <source>
        <dbReference type="ARBA" id="ARBA00023157"/>
    </source>
</evidence>
<dbReference type="PANTHER" id="PTHR24026">
    <property type="entry name" value="FAT ATYPICAL CADHERIN-RELATED"/>
    <property type="match status" value="1"/>
</dbReference>
<feature type="domain" description="Cadherin" evidence="15">
    <location>
        <begin position="1817"/>
        <end position="1933"/>
    </location>
</feature>
<protein>
    <submittedName>
        <fullName evidence="17">Fat-like cadherin-related tumor suppressor homolog isoform X2</fullName>
    </submittedName>
</protein>
<keyword evidence="9" id="KW-0245">EGF-like domain</keyword>
<evidence type="ECO:0000259" key="15">
    <source>
        <dbReference type="PROSITE" id="PS50268"/>
    </source>
</evidence>
<dbReference type="InterPro" id="IPR002126">
    <property type="entry name" value="Cadherin-like_dom"/>
</dbReference>
<dbReference type="SUPFAM" id="SSF49899">
    <property type="entry name" value="Concanavalin A-like lectins/glucanases"/>
    <property type="match status" value="1"/>
</dbReference>
<evidence type="ECO:0000256" key="8">
    <source>
        <dbReference type="PROSITE-ProRule" id="PRU00043"/>
    </source>
</evidence>
<comment type="caution">
    <text evidence="9">Lacks conserved residue(s) required for the propagation of feature annotation.</text>
</comment>
<dbReference type="PROSITE" id="PS00022">
    <property type="entry name" value="EGF_1"/>
    <property type="match status" value="4"/>
</dbReference>
<feature type="domain" description="Laminin G" evidence="13">
    <location>
        <begin position="3924"/>
        <end position="4108"/>
    </location>
</feature>
<feature type="domain" description="Cadherin" evidence="15">
    <location>
        <begin position="3489"/>
        <end position="3593"/>
    </location>
</feature>
<feature type="domain" description="Cadherin" evidence="15">
    <location>
        <begin position="2865"/>
        <end position="2971"/>
    </location>
</feature>
<keyword evidence="12" id="KW-0732">Signal</keyword>
<evidence type="ECO:0000256" key="12">
    <source>
        <dbReference type="SAM" id="SignalP"/>
    </source>
</evidence>
<feature type="domain" description="Cadherin" evidence="15">
    <location>
        <begin position="3594"/>
        <end position="3701"/>
    </location>
</feature>
<dbReference type="InterPro" id="IPR020894">
    <property type="entry name" value="Cadherin_CS"/>
</dbReference>
<organism evidence="16 17">
    <name type="scientific">Drosophila kikkawai</name>
    <name type="common">Fruit fly</name>
    <dbReference type="NCBI Taxonomy" id="30033"/>
    <lineage>
        <taxon>Eukaryota</taxon>
        <taxon>Metazoa</taxon>
        <taxon>Ecdysozoa</taxon>
        <taxon>Arthropoda</taxon>
        <taxon>Hexapoda</taxon>
        <taxon>Insecta</taxon>
        <taxon>Pterygota</taxon>
        <taxon>Neoptera</taxon>
        <taxon>Endopterygota</taxon>
        <taxon>Diptera</taxon>
        <taxon>Brachycera</taxon>
        <taxon>Muscomorpha</taxon>
        <taxon>Ephydroidea</taxon>
        <taxon>Drosophilidae</taxon>
        <taxon>Drosophila</taxon>
        <taxon>Sophophora</taxon>
    </lineage>
</organism>
<dbReference type="GeneID" id="108083055"/>
<dbReference type="Pfam" id="PF00008">
    <property type="entry name" value="EGF"/>
    <property type="match status" value="1"/>
</dbReference>
<dbReference type="CDD" id="cd00110">
    <property type="entry name" value="LamG"/>
    <property type="match status" value="1"/>
</dbReference>
<feature type="domain" description="EGF-like" evidence="14">
    <location>
        <begin position="3868"/>
        <end position="3906"/>
    </location>
</feature>
<dbReference type="InterPro" id="IPR000152">
    <property type="entry name" value="EGF-type_Asp/Asn_hydroxyl_site"/>
</dbReference>
<dbReference type="InterPro" id="IPR015919">
    <property type="entry name" value="Cadherin-like_sf"/>
</dbReference>
<dbReference type="InterPro" id="IPR013320">
    <property type="entry name" value="ConA-like_dom_sf"/>
</dbReference>
<feature type="domain" description="Cadherin" evidence="15">
    <location>
        <begin position="622"/>
        <end position="716"/>
    </location>
</feature>
<dbReference type="SMART" id="SM00282">
    <property type="entry name" value="LamG"/>
    <property type="match status" value="1"/>
</dbReference>
<feature type="domain" description="Cadherin" evidence="15">
    <location>
        <begin position="2245"/>
        <end position="2344"/>
    </location>
</feature>
<dbReference type="PROSITE" id="PS50025">
    <property type="entry name" value="LAM_G_DOMAIN"/>
    <property type="match status" value="1"/>
</dbReference>
<dbReference type="Gene3D" id="2.60.40.60">
    <property type="entry name" value="Cadherins"/>
    <property type="match status" value="34"/>
</dbReference>
<feature type="domain" description="Cadherin" evidence="15">
    <location>
        <begin position="2658"/>
        <end position="2767"/>
    </location>
</feature>
<dbReference type="InterPro" id="IPR001881">
    <property type="entry name" value="EGF-like_Ca-bd_dom"/>
</dbReference>
<keyword evidence="16" id="KW-1185">Reference proteome</keyword>
<evidence type="ECO:0000256" key="3">
    <source>
        <dbReference type="ARBA" id="ARBA00022737"/>
    </source>
</evidence>
<evidence type="ECO:0000259" key="13">
    <source>
        <dbReference type="PROSITE" id="PS50025"/>
    </source>
</evidence>
<feature type="disulfide bond" evidence="9">
    <location>
        <begin position="4182"/>
        <end position="4191"/>
    </location>
</feature>
<dbReference type="SUPFAM" id="SSF57196">
    <property type="entry name" value="EGF/Laminin"/>
    <property type="match status" value="5"/>
</dbReference>
<feature type="domain" description="EGF-like" evidence="14">
    <location>
        <begin position="4116"/>
        <end position="4153"/>
    </location>
</feature>
<evidence type="ECO:0000256" key="6">
    <source>
        <dbReference type="ARBA" id="ARBA00023136"/>
    </source>
</evidence>
<feature type="disulfide bond" evidence="9">
    <location>
        <begin position="4143"/>
        <end position="4152"/>
    </location>
</feature>
<feature type="domain" description="EGF-like" evidence="14">
    <location>
        <begin position="4193"/>
        <end position="4228"/>
    </location>
</feature>
<feature type="domain" description="Cadherin" evidence="15">
    <location>
        <begin position="184"/>
        <end position="291"/>
    </location>
</feature>
<evidence type="ECO:0000259" key="14">
    <source>
        <dbReference type="PROSITE" id="PS50026"/>
    </source>
</evidence>
<comment type="subcellular location">
    <subcellularLocation>
        <location evidence="1">Membrane</location>
    </subcellularLocation>
</comment>
<dbReference type="SMART" id="SM00181">
    <property type="entry name" value="EGF"/>
    <property type="match status" value="6"/>
</dbReference>
<evidence type="ECO:0000256" key="9">
    <source>
        <dbReference type="PROSITE-ProRule" id="PRU00076"/>
    </source>
</evidence>
<evidence type="ECO:0000256" key="4">
    <source>
        <dbReference type="ARBA" id="ARBA00022837"/>
    </source>
</evidence>
<feature type="domain" description="Cadherin" evidence="15">
    <location>
        <begin position="1952"/>
        <end position="2035"/>
    </location>
</feature>
<evidence type="ECO:0000256" key="2">
    <source>
        <dbReference type="ARBA" id="ARBA00022692"/>
    </source>
</evidence>
<keyword evidence="6 11" id="KW-0472">Membrane</keyword>
<dbReference type="Pfam" id="PF00028">
    <property type="entry name" value="Cadherin"/>
    <property type="match status" value="25"/>
</dbReference>
<dbReference type="PROSITE" id="PS00010">
    <property type="entry name" value="ASX_HYDROXYL"/>
    <property type="match status" value="1"/>
</dbReference>
<dbReference type="CDD" id="cd00054">
    <property type="entry name" value="EGF_CA"/>
    <property type="match status" value="5"/>
</dbReference>
<feature type="domain" description="Cadherin" evidence="15">
    <location>
        <begin position="1409"/>
        <end position="1507"/>
    </location>
</feature>
<feature type="domain" description="EGF-like" evidence="14">
    <location>
        <begin position="4230"/>
        <end position="4266"/>
    </location>
</feature>
<dbReference type="SMART" id="SM00179">
    <property type="entry name" value="EGF_CA"/>
    <property type="match status" value="4"/>
</dbReference>
<name>A0ABM4GHF7_DROKI</name>
<feature type="chain" id="PRO_5047315736" evidence="12">
    <location>
        <begin position="39"/>
        <end position="4706"/>
    </location>
</feature>
<feature type="domain" description="Cadherin" evidence="15">
    <location>
        <begin position="1508"/>
        <end position="1613"/>
    </location>
</feature>
<feature type="domain" description="Cadherin" evidence="15">
    <location>
        <begin position="3278"/>
        <end position="3382"/>
    </location>
</feature>
<feature type="domain" description="Cadherin" evidence="15">
    <location>
        <begin position="3072"/>
        <end position="3173"/>
    </location>
</feature>
<feature type="domain" description="Cadherin" evidence="15">
    <location>
        <begin position="508"/>
        <end position="613"/>
    </location>
</feature>
<feature type="domain" description="Cadherin" evidence="15">
    <location>
        <begin position="3383"/>
        <end position="3488"/>
    </location>
</feature>
<evidence type="ECO:0000256" key="1">
    <source>
        <dbReference type="ARBA" id="ARBA00004370"/>
    </source>
</evidence>
<feature type="domain" description="Cadherin" evidence="15">
    <location>
        <begin position="2144"/>
        <end position="2244"/>
    </location>
</feature>
<evidence type="ECO:0000313" key="16">
    <source>
        <dbReference type="Proteomes" id="UP001652661"/>
    </source>
</evidence>
<dbReference type="SUPFAM" id="SSF49313">
    <property type="entry name" value="Cadherin-like"/>
    <property type="match status" value="34"/>
</dbReference>
<sequence>MFTMKIKKYVTPVKRKDFNKFKWISLLCSLWLIPTVQSKSDDKHTATLEYRLENQSENLYRFSHNVYNVTIPENSLGKTYAKGVLHERLAGMRVGLNSEVKYRIVSGDKEKLFKAEEKLVGDFAFLAIRTRTNNVVLNREKTEEYVIRVKAHVHLHDRNISSHEAETNIHIKVLDRNDLSPLFYPTQYTVVIPEDTPKYQSILKVTADDADLGINGEIYYSLLMDSEYFAIHPTTGEITLLQPLQYAENSHFELTVLAFDRGSWVNHQNHQASKAKVSISVKQVNFYAPEIFTKTFSSVTPTSNPLIYGIIRINDKDIGVNGNIGRLEIVDGNPDGTFLLRSAETKDEYYIELNQFAHLSQQHFIYNLTLRAEDLGTPRRFAYKSVPIQIKPENKNIPIFTQEIYEVSIPETAPISMPVIRLKVSDPDLGKNALVYLEIVGGNEGDEFRINPDSGMLYTAKQLDAEKKSSYTLTVSAIDQANVGSRKQSSAKVKISVQDMNDNDPIFENVNKMISINENNLAGSFVVKLTAKDRDSGENSYISYSIANLNTVPFEIDHFSGIVKTTSLIDYETMKRNYELIIRASDWGLPYRRQTEIKLSIAIKDINDNRPQFERVNCYGKVTKSAQMGTEVFVTSAIDFDAGDIISYRLSDGNEDGCFSLDPSTGALSIACDLMKTSMTNRVLKLSATDGTHFSDDLIINVHLMPKDLGGDASVMHGFGSFECRETGVARRLAETMALAEKNNVNIVSESVFSDLSLTPSRYGQNIHRPEFVNFPQELSINESVQLGETVAWIEAKDRDLGYNGKLVFAISDGDYDSVFRIDPDRGELQIIGYLDRERQNEYVLNITVYDLGNPTKSNSKMLPITILDVNDNRPVIQKTLATFRLAESARIGTVVHCIHATDADSGVNAQVTYALSVECSDFTVNATTGCIRLAKPLDRERQDNYALHITAKDGGNPVLSSEALVYVLVDDVNDNAPVFGVQEYIFKVREDLPRGTVLAVIEAVDDDIGPNADILFSLKEETQDEELFKIDKHTGAIRTQGNLDYENKQVHNLIVSAIDGGDPSLTSDMPIVIMIIDVNENRFAPEFDDFVYEGKIKENRPKGTFIMNVTARDMDTIDLNSKITYSITGGDGLGIFAVNNQGSITSLSQLDTETKAFYWLTLCAQDSAIVPLSNCVEVYIQVENENDNIPLTSKPVYYVNVTEASEENIEIITLNAVDPDIDPAQFITYSIVSGNLVGYFEIDAKTGVIKTTERKLDRENQAEHILEVGISDNGSPVLSSTSRIVVSVLDINDNSPEFDQRVYKVQVPSSATVNQSIFQVHAIDNDDGENGRITYSIKSGKGKNKFRIDSHRGHIYIAKPLESDNEFEIHIKAEDNGIPKKSQTARVNIVVVPVNPNSQAAPLIVKKSTENAVVDLTENDKPGFLVTQVLAVDDDNDQLWYNISSGNEDNTFYIGQDNGNILLAKYLDYETQKSYNLTISVTDGTFTSLTNLLVQVIDINDNTPQFAKDVYHVNISENIEEESIIMQLHATDRDEDKKLFYHLHATQDPSSLALFRIDSISGNVIVTQRLDFEKTAQHILIVFVKDQGAPGKRNYAKIIVNVHDHNDHHPEFTAKIIQSKVPESAAVGSKLAEVRAIDRDSGHNAEIQYSIITGNVGSVFEIDPIFGVITLAGSLNINKIQEYMLQVKAVDLGSPPLSSQIPVHIIVTMSENDPPKFSTNNIAIEIFENLGIGTFVTQVAARSSSSIFFNIISGNVNDSFRINPSTGVIVINANIDYELIKVFNLTVRGTNMAAESACQNVIIHILDDNDNVPYFVQNEYVGALSESAEVGSYVLKVHDSTKDHLTLQVKDADVGVNGMVEYHINNDLAKQVFKIDSTTGAIELLRLLDYETNAGYTFDVTVSDMGKPKLHSTTTAHVTIRVINVNDCPPVFSERELNVTLFLPTFENVFVAQINAKDADNDTLRFDIVDGNSDECFQIDKYTGILTTRSFEILNNQNDQNEYNLHVRASDGIYSAILIAKIKIVSAEDSNFSFQRESYRFSAFENNTKVATIGLVNVIGNSLNENVEYRILNPTQLFNIGISSGALKTTGVIFDREAQDLYRLFVEAKSVVLFDGLNSSVRRAVTSVYISVLDVNDNCPLFVNMPYYATVSIDDPKGTIIMQVKAVDLDSAENGEVRYELKKGNGELFKLDRKTGELSIKQHVEGHNRHYELTVAAYDGAITPCSSEAPLQVKVIDRSMPVFEKQFYTVSVKEDVEMYSALSVSIEAESPLGRSLIYTISSDNQSFEIDYNTGSIFVVNELDYEEKSSHDVSIRATDSLSGVFAEVVLSVSIIDVNDCYPEIESDLYNITIPENSSFGTQILKINATDKDSGANAKLSYYIESINGQNNSDLFYIDVTDGNLYLKTPLDYEQIKYHHIVVNVKDHGSPSLSSRSNIFITVKDLNDNPPCFVEPSYFTKLSVAAVRGQFVALPKAYDKDISDTDSLEYKIVYGNELQTYNIDKLTGVITLQNMLNFTDKSSTVLNISVSDGVHTAYARLKISLLPENMYSPQFEHLTYEAKIPENLLHGHNIITVKASDADFGSYSNLYYEIVSEEMKKFFLIDQTTGVITSRVTFDREKRDEYVVLVKVSDGGGKFGFASVKVVVVDVNDNVPYFLLKEYKIVISTATVANKTILTVKAKDDDIDDNGSVSYQIVEKSIDKVSKDLIEIHENTGEIKLKQDAAILGVGSFQFFLRASDHGDPKFHSEVPVSIEIIDTEASSIPLFEKPLILLKIIESTPPGTVLTKLHTIGNFTFKYAIAAEQDNFMISDNGELILQQTLDREQRESHHLIVVAETATVPVLFAYADVLIDVRDENDNYPKFDNTFYSASVAENSEKVISLVKVSATDADTGPNGDIRYYLEGDTENIQNIFDIDIYTGWITLLTSLDREVQSEYNFKVIAADNGHPKHDARVPVTIKIVDYNDNAPAFKLPIERLSVFENALPGTVLINLILIDPDIEKQEMDFFIISGDKQAQFQIGKSGELFIAKPLDREQIVFYNLTIIATDGKFTAKANVEIDVKDINDNTPYCLKPRYHINVNESIGLGTVLVEIKAIDFDLQSKLRFYLSGKGADDFTIGKDSGILKVANALDRETTPRYKLVAHVQDGKDFTQECFSEIIVTVNDINDNIPVFSMAQYRVSVPEDAQLNTLITKVHAMDKDFGVNRQIKYFLMGENHDYFQISKSTGIIKLDKNLDRETISLFNLTVKAEDCGVPKLHSIATVAVNILDINDNPPEFSMRQYSCKVYENATHGTEVCTVYAASIDIGVNADIHYYIMSGNEQGKFQMDSATGVLSLNATLDYEMSKFYFLTIQAIDGGTPPLSNNAYVNVSILDINDNSPKFLQNLYRINVNEDITVGSKIPVDVKATDEDSSSNGLVSYSIEKGDNIGQFSIDSKNGTLSVSRPLDRETIPHYSLEIQACDQGIPQRCNSVPVHVNILDTNDNAPMFSSSNYSVVLQENRPLGYIFLTFQITDADESPNTTPYTFDIRSGNEARLFRLEQDGSLSTASRFNHNLQDEFVIQVRVFDNGTPPLYSDAWVVVKIIEESQYPPIATPLEVTINSFEDDFSGAFIGKVYATDQDKYDELNFSLMSGPEDMYQNAKLFNISTKSGKIYAISNLDIGLYKLNISVSDGKYQVFTLVKINVELVTNDMLKESVVIRFSRVSASEFLLSHRKTFMRSIRNIMRCRQKDVILITLQTEALKNSPTATRHARSLDSNLNVVFAVRKQQIIPDSDEFFTSDEIRQTLIDKKNEIENETNLVVEEILPSSCQSKQNACVHGECKQILKILKKNVTTTFTDVISFAAPSYSQVNRCVCRPGFDGRHCNETVNACSSDPCSPQRICLPSGSVLGYQCVCPKGFSGTYCERKSTKCNNESCDLGLFTAVSFGGKSYAHYKINKMKAKFALENEFSYSLQIRTVQQTGTLLYASGKVDYNILEIINGAVQYRFDLGSGEGVISVSSIYISDGEWHVISLERSLNSAKLMVDNKHVSHGSAPGVNGILNIQSNDIFVGAEVRPHPSIIGYEDIQRGFIGCMANIKIAKESLPLYISGGSTIAALKRFTNVEFKCDPSNVLVVLGICGSQPCANSGICKELGATDFECACQPRYSGKQCEIDLDPCSSGPCLFGGRCDYHGPNNYSCTCPIHLSGKRCEYGKFCTPNPCKNGGICEEGDGISHCMCRGYTGPTCEIDVDECENQPCGNGATCINEPGSFRCICPSYLTGASCGDPLYSNSISTKLKNFSMEHISGIISGLAVVLVVISCALCCVVIRRSSSSKRRNRLEKDKSKPSYKEANLNSLVDKDNYCKPNVKLSNLEVNQRPISYTAAPNDNHLFLSNRNFVNNLDILRSYGSAGDELENVPFEYQKVNRNKQHVNINTCHSAAEADSTAYKQEWCEQMHLRTFSENKLNNELKRDFGPSVSRFSTGKLIQVEMPNVCHSSTANFVDYSALANGQYHWDCSDWVRKSHNPLPDITEVPGAEIADSSSLHSNDSNESKSKKAFFVHREDGGVDPTRDIAALNEDIGSEYLDSEAESCLEPFMLPISNNQPLSRLSSFNNIENEDYKSNTVPLPSKVSHSCKVYLRHPDSYLPTMHFPSETDGESSMTEGPISRKEMKTRRTISENSEEAYLFPCAVGEIGSNSNISVRLCEIEDSELEEFLPQQPQTNN</sequence>
<dbReference type="PROSITE" id="PS01187">
    <property type="entry name" value="EGF_CA"/>
    <property type="match status" value="1"/>
</dbReference>
<feature type="domain" description="Cadherin" evidence="15">
    <location>
        <begin position="63"/>
        <end position="183"/>
    </location>
</feature>
<keyword evidence="5 11" id="KW-1133">Transmembrane helix</keyword>
<feature type="domain" description="Cadherin" evidence="15">
    <location>
        <begin position="2036"/>
        <end position="2143"/>
    </location>
</feature>
<feature type="domain" description="Cadherin" evidence="15">
    <location>
        <begin position="1614"/>
        <end position="1718"/>
    </location>
</feature>
<keyword evidence="3" id="KW-0677">Repeat</keyword>
<feature type="region of interest" description="Disordered" evidence="10">
    <location>
        <begin position="4631"/>
        <end position="4658"/>
    </location>
</feature>
<reference evidence="17" key="1">
    <citation type="submission" date="2025-08" db="UniProtKB">
        <authorList>
            <consortium name="RefSeq"/>
        </authorList>
    </citation>
    <scope>IDENTIFICATION</scope>
    <source>
        <strain evidence="17">14028-0561.14</strain>
        <tissue evidence="17">Whole fly</tissue>
    </source>
</reference>
<feature type="signal peptide" evidence="12">
    <location>
        <begin position="1"/>
        <end position="38"/>
    </location>
</feature>
<dbReference type="Gene3D" id="2.10.25.10">
    <property type="entry name" value="Laminin"/>
    <property type="match status" value="5"/>
</dbReference>
<keyword evidence="7 9" id="KW-1015">Disulfide bond</keyword>
<dbReference type="PROSITE" id="PS50026">
    <property type="entry name" value="EGF_3"/>
    <property type="match status" value="5"/>
</dbReference>